<feature type="transmembrane region" description="Helical" evidence="10">
    <location>
        <begin position="138"/>
        <end position="156"/>
    </location>
</feature>
<dbReference type="RefSeq" id="WP_147757412.1">
    <property type="nucleotide sequence ID" value="NZ_SAXT01000001.1"/>
</dbReference>
<keyword evidence="8 10" id="KW-0472">Membrane</keyword>
<evidence type="ECO:0000256" key="6">
    <source>
        <dbReference type="ARBA" id="ARBA00022692"/>
    </source>
</evidence>
<feature type="transmembrane region" description="Helical" evidence="10">
    <location>
        <begin position="236"/>
        <end position="261"/>
    </location>
</feature>
<dbReference type="InterPro" id="IPR045070">
    <property type="entry name" value="MATE_MepA-like"/>
</dbReference>
<feature type="transmembrane region" description="Helical" evidence="10">
    <location>
        <begin position="98"/>
        <end position="118"/>
    </location>
</feature>
<comment type="similarity">
    <text evidence="2">Belongs to the multi antimicrobial extrusion (MATE) (TC 2.A.66.1) family. MepA subfamily.</text>
</comment>
<dbReference type="Pfam" id="PF01554">
    <property type="entry name" value="MatE"/>
    <property type="match status" value="2"/>
</dbReference>
<feature type="transmembrane region" description="Helical" evidence="10">
    <location>
        <begin position="359"/>
        <end position="377"/>
    </location>
</feature>
<feature type="transmembrane region" description="Helical" evidence="10">
    <location>
        <begin position="55"/>
        <end position="77"/>
    </location>
</feature>
<dbReference type="PIRSF" id="PIRSF006603">
    <property type="entry name" value="DinF"/>
    <property type="match status" value="1"/>
</dbReference>
<evidence type="ECO:0000256" key="8">
    <source>
        <dbReference type="ARBA" id="ARBA00023136"/>
    </source>
</evidence>
<dbReference type="GO" id="GO:0046677">
    <property type="term" value="P:response to antibiotic"/>
    <property type="evidence" value="ECO:0007669"/>
    <property type="project" value="UniProtKB-KW"/>
</dbReference>
<organism evidence="11 12">
    <name type="scientific">Brachyspira aalborgi</name>
    <dbReference type="NCBI Taxonomy" id="29522"/>
    <lineage>
        <taxon>Bacteria</taxon>
        <taxon>Pseudomonadati</taxon>
        <taxon>Spirochaetota</taxon>
        <taxon>Spirochaetia</taxon>
        <taxon>Brachyspirales</taxon>
        <taxon>Brachyspiraceae</taxon>
        <taxon>Brachyspira</taxon>
    </lineage>
</organism>
<dbReference type="InterPro" id="IPR002528">
    <property type="entry name" value="MATE_fam"/>
</dbReference>
<evidence type="ECO:0000313" key="12">
    <source>
        <dbReference type="Proteomes" id="UP000325116"/>
    </source>
</evidence>
<keyword evidence="4" id="KW-0813">Transport</keyword>
<dbReference type="InterPro" id="IPR048279">
    <property type="entry name" value="MdtK-like"/>
</dbReference>
<comment type="subcellular location">
    <subcellularLocation>
        <location evidence="1">Cell membrane</location>
        <topology evidence="1">Multi-pass membrane protein</topology>
    </subcellularLocation>
</comment>
<evidence type="ECO:0000256" key="10">
    <source>
        <dbReference type="SAM" id="Phobius"/>
    </source>
</evidence>
<feature type="transmembrane region" description="Helical" evidence="10">
    <location>
        <begin position="195"/>
        <end position="215"/>
    </location>
</feature>
<dbReference type="EMBL" id="SAXT01000001">
    <property type="protein sequence ID" value="TXJ13188.1"/>
    <property type="molecule type" value="Genomic_DNA"/>
</dbReference>
<protein>
    <recommendedName>
        <fullName evidence="3">Multidrug export protein MepA</fullName>
    </recommendedName>
</protein>
<reference evidence="11 12" key="1">
    <citation type="journal article" date="1992" name="Lakartidningen">
        <title>[Penicillin V and not amoxicillin is the first choice preparation in acute otitis].</title>
        <authorList>
            <person name="Kamme C."/>
            <person name="Lundgren K."/>
            <person name="Prellner K."/>
        </authorList>
    </citation>
    <scope>NUCLEOTIDE SEQUENCE [LARGE SCALE GENOMIC DNA]</scope>
    <source>
        <strain evidence="11 12">W1</strain>
    </source>
</reference>
<accession>A0A5C8CJV9</accession>
<keyword evidence="9" id="KW-0046">Antibiotic resistance</keyword>
<dbReference type="PANTHER" id="PTHR43823">
    <property type="entry name" value="SPORULATION PROTEIN YKVU"/>
    <property type="match status" value="1"/>
</dbReference>
<evidence type="ECO:0000313" key="11">
    <source>
        <dbReference type="EMBL" id="TXJ13188.1"/>
    </source>
</evidence>
<feature type="transmembrane region" description="Helical" evidence="10">
    <location>
        <begin position="423"/>
        <end position="440"/>
    </location>
</feature>
<dbReference type="InterPro" id="IPR051327">
    <property type="entry name" value="MATE_MepA_subfamily"/>
</dbReference>
<name>A0A5C8CJV9_9SPIR</name>
<dbReference type="PANTHER" id="PTHR43823:SF3">
    <property type="entry name" value="MULTIDRUG EXPORT PROTEIN MEPA"/>
    <property type="match status" value="1"/>
</dbReference>
<evidence type="ECO:0000256" key="7">
    <source>
        <dbReference type="ARBA" id="ARBA00022989"/>
    </source>
</evidence>
<gene>
    <name evidence="11" type="ORF">EPJ80_00110</name>
</gene>
<dbReference type="AlphaFoldDB" id="A0A5C8CJV9"/>
<evidence type="ECO:0000256" key="3">
    <source>
        <dbReference type="ARBA" id="ARBA00022106"/>
    </source>
</evidence>
<keyword evidence="7 10" id="KW-1133">Transmembrane helix</keyword>
<dbReference type="GO" id="GO:0042910">
    <property type="term" value="F:xenobiotic transmembrane transporter activity"/>
    <property type="evidence" value="ECO:0007669"/>
    <property type="project" value="InterPro"/>
</dbReference>
<feature type="transmembrane region" description="Helical" evidence="10">
    <location>
        <begin position="317"/>
        <end position="339"/>
    </location>
</feature>
<dbReference type="CDD" id="cd13143">
    <property type="entry name" value="MATE_MepA_like"/>
    <property type="match status" value="1"/>
</dbReference>
<proteinExistence type="inferred from homology"/>
<dbReference type="GO" id="GO:0005886">
    <property type="term" value="C:plasma membrane"/>
    <property type="evidence" value="ECO:0007669"/>
    <property type="project" value="UniProtKB-SubCell"/>
</dbReference>
<evidence type="ECO:0000256" key="2">
    <source>
        <dbReference type="ARBA" id="ARBA00008417"/>
    </source>
</evidence>
<comment type="caution">
    <text evidence="11">The sequence shown here is derived from an EMBL/GenBank/DDBJ whole genome shotgun (WGS) entry which is preliminary data.</text>
</comment>
<evidence type="ECO:0000256" key="9">
    <source>
        <dbReference type="ARBA" id="ARBA00023251"/>
    </source>
</evidence>
<evidence type="ECO:0000256" key="4">
    <source>
        <dbReference type="ARBA" id="ARBA00022448"/>
    </source>
</evidence>
<dbReference type="GO" id="GO:0015297">
    <property type="term" value="F:antiporter activity"/>
    <property type="evidence" value="ECO:0007669"/>
    <property type="project" value="InterPro"/>
</dbReference>
<dbReference type="Proteomes" id="UP000325116">
    <property type="component" value="Unassembled WGS sequence"/>
</dbReference>
<evidence type="ECO:0000256" key="1">
    <source>
        <dbReference type="ARBA" id="ARBA00004651"/>
    </source>
</evidence>
<keyword evidence="6 10" id="KW-0812">Transmembrane</keyword>
<feature type="transmembrane region" description="Helical" evidence="10">
    <location>
        <begin position="168"/>
        <end position="189"/>
    </location>
</feature>
<sequence length="483" mass="53104">MTDKKIDIFENYPVYKSLISLAMPTILGMLVNVFYNMVDTFFVGQTGDPNQVAAVSLTMPIYLLLMAFGNIFGIGGASYISRNLGAKQFDKVKKISAFGFYASIIVGFISMALFLIFMPFILKISGASENTYKFAKDYLIIVGIGAPFVVSQMAMGQIVRSEGASKEAMIGMMIGTIVNIILDPIMILYMNMGVAGAALATIIGNACSTVYYIWHILRKKSFLSISFKDFSMQSDILKNVFAIGIPVSINNILMSASNILINNYAAGFGDNVVAGLGVAQRLFTLVILVFIGLGQGIQPFIGYNFASKNYKRMNASIKLSCLVSVITGIILLILSFIFSNQSVRLFIDNEEVINYGVKFLIACYSVAPIVGFQFIFMSTFQALGKAIPSLFLSLSRQGIAFIPVIILGTKLFGINGIVWAQPIADLVSVILASSMYIYIYRKMKKQGLKEDNGKLKKDDIKEMDKSHNDNISIKKEHAFNETN</sequence>
<evidence type="ECO:0000256" key="5">
    <source>
        <dbReference type="ARBA" id="ARBA00022475"/>
    </source>
</evidence>
<feature type="transmembrane region" description="Helical" evidence="10">
    <location>
        <begin position="12"/>
        <end position="35"/>
    </location>
</feature>
<dbReference type="NCBIfam" id="TIGR00797">
    <property type="entry name" value="matE"/>
    <property type="match status" value="1"/>
</dbReference>
<feature type="transmembrane region" description="Helical" evidence="10">
    <location>
        <begin position="281"/>
        <end position="305"/>
    </location>
</feature>
<keyword evidence="5" id="KW-1003">Cell membrane</keyword>